<dbReference type="AlphaFoldDB" id="A0A1J0GBQ0"/>
<gene>
    <name evidence="2" type="ORF">A7L45_00825</name>
</gene>
<protein>
    <submittedName>
        <fullName evidence="2">Uncharacterized protein</fullName>
    </submittedName>
</protein>
<feature type="transmembrane region" description="Helical" evidence="1">
    <location>
        <begin position="44"/>
        <end position="61"/>
    </location>
</feature>
<feature type="transmembrane region" description="Helical" evidence="1">
    <location>
        <begin position="97"/>
        <end position="119"/>
    </location>
</feature>
<evidence type="ECO:0000313" key="3">
    <source>
        <dbReference type="Proteomes" id="UP000182569"/>
    </source>
</evidence>
<dbReference type="RefSeq" id="WP_071611011.1">
    <property type="nucleotide sequence ID" value="NZ_CP015756.1"/>
</dbReference>
<reference evidence="3" key="1">
    <citation type="journal article" date="2016" name="Front. Microbiol.">
        <title>Complete Genome Sequence of Clostridium estertheticum DSM 8809, a Microbe Identified in Spoiled Vacuum Packed Beef.</title>
        <authorList>
            <person name="Yu Z."/>
            <person name="Gunn L."/>
            <person name="Brennan E."/>
            <person name="Reid R."/>
            <person name="Wall P.G."/>
            <person name="Gaora O.P."/>
            <person name="Hurley D."/>
            <person name="Bolton D."/>
            <person name="Fanning S."/>
        </authorList>
    </citation>
    <scope>NUCLEOTIDE SEQUENCE [LARGE SCALE GENOMIC DNA]</scope>
    <source>
        <strain evidence="3">DSM 8809</strain>
    </source>
</reference>
<keyword evidence="1" id="KW-1133">Transmembrane helix</keyword>
<accession>A0A1J0GBQ0</accession>
<feature type="transmembrane region" description="Helical" evidence="1">
    <location>
        <begin position="126"/>
        <end position="144"/>
    </location>
</feature>
<dbReference type="STRING" id="1552.A7L45_00825"/>
<dbReference type="Proteomes" id="UP000182569">
    <property type="component" value="Chromosome"/>
</dbReference>
<dbReference type="KEGG" id="ceu:A7L45_00825"/>
<sequence length="155" mass="17077">MENKRTLITILSVATVILSVANVITCMVLNFFDLKMGGPATIRSVIVTFSYIAIWIFVLIVGRIIKNRGIVRYCSALWIITLFIATLTVYINATGNAATWALPLVVLFLCPLCGIGFFVSSVLYQSIIITIISLVMLIITVISAKSKLNLNIRPH</sequence>
<keyword evidence="3" id="KW-1185">Reference proteome</keyword>
<keyword evidence="1" id="KW-0472">Membrane</keyword>
<feature type="transmembrane region" description="Helical" evidence="1">
    <location>
        <begin position="73"/>
        <end position="91"/>
    </location>
</feature>
<dbReference type="EMBL" id="CP015756">
    <property type="protein sequence ID" value="APC38715.1"/>
    <property type="molecule type" value="Genomic_DNA"/>
</dbReference>
<dbReference type="OrthoDB" id="1954015at2"/>
<evidence type="ECO:0000256" key="1">
    <source>
        <dbReference type="SAM" id="Phobius"/>
    </source>
</evidence>
<keyword evidence="1" id="KW-0812">Transmembrane</keyword>
<evidence type="ECO:0000313" key="2">
    <source>
        <dbReference type="EMBL" id="APC38715.1"/>
    </source>
</evidence>
<feature type="transmembrane region" description="Helical" evidence="1">
    <location>
        <begin position="7"/>
        <end position="32"/>
    </location>
</feature>
<name>A0A1J0GBQ0_9CLOT</name>
<proteinExistence type="predicted"/>
<organism evidence="2 3">
    <name type="scientific">Clostridium estertheticum subsp. estertheticum</name>
    <dbReference type="NCBI Taxonomy" id="1552"/>
    <lineage>
        <taxon>Bacteria</taxon>
        <taxon>Bacillati</taxon>
        <taxon>Bacillota</taxon>
        <taxon>Clostridia</taxon>
        <taxon>Eubacteriales</taxon>
        <taxon>Clostridiaceae</taxon>
        <taxon>Clostridium</taxon>
    </lineage>
</organism>